<dbReference type="SUPFAM" id="SSF53335">
    <property type="entry name" value="S-adenosyl-L-methionine-dependent methyltransferases"/>
    <property type="match status" value="1"/>
</dbReference>
<dbReference type="Pfam" id="PF13649">
    <property type="entry name" value="Methyltransf_25"/>
    <property type="match status" value="1"/>
</dbReference>
<keyword evidence="7" id="KW-1185">Reference proteome</keyword>
<sequence length="257" mass="29189">MAGEHLMYTVLAEYYDYIYARYLEQVPSIIDAVEELFRRHARGAVRRVLDLACGTGSPTLELARRGYSVTGVDLHGEVLKVARRKAEREGLRVELVQADMRELDLPRRDYDAATVFFSSIQYVGSYGELVGVLERIRAHLRPGGVLVFDAMNPLAVDASRQVVWDAPGPRGEHLFMVDYRDVDPFKQVMRFKRLIMVLDGRGGARTYLVDDEVYLYTPNEYRLALREAGFREAHLYQGYGDVNGEPNPRRIVAVATA</sequence>
<dbReference type="GO" id="GO:0008168">
    <property type="term" value="F:methyltransferase activity"/>
    <property type="evidence" value="ECO:0007669"/>
    <property type="project" value="UniProtKB-KW"/>
</dbReference>
<name>A0A0N7JD00_9CREN</name>
<evidence type="ECO:0000259" key="3">
    <source>
        <dbReference type="Pfam" id="PF13649"/>
    </source>
</evidence>
<dbReference type="InterPro" id="IPR029063">
    <property type="entry name" value="SAM-dependent_MTases_sf"/>
</dbReference>
<dbReference type="EMBL" id="CP013011">
    <property type="protein sequence ID" value="ALL00809.1"/>
    <property type="molecule type" value="Genomic_DNA"/>
</dbReference>
<reference evidence="4 6" key="1">
    <citation type="submission" date="2015-10" db="EMBL/GenBank/DDBJ databases">
        <title>Complete genome sequence of hyperthermophilic archaeon Pyrodictium delaneyi Su06.</title>
        <authorList>
            <person name="Jung J.-H."/>
            <person name="Lin J."/>
            <person name="Holden J.F."/>
            <person name="Park C.-S."/>
        </authorList>
    </citation>
    <scope>NUCLEOTIDE SEQUENCE [LARGE SCALE GENOMIC DNA]</scope>
    <source>
        <strain evidence="4 6">Su06</strain>
    </source>
</reference>
<evidence type="ECO:0000256" key="1">
    <source>
        <dbReference type="ARBA" id="ARBA00022603"/>
    </source>
</evidence>
<keyword evidence="2 4" id="KW-0808">Transferase</keyword>
<dbReference type="CDD" id="cd02440">
    <property type="entry name" value="AdoMet_MTases"/>
    <property type="match status" value="1"/>
</dbReference>
<reference evidence="5 7" key="2">
    <citation type="submission" date="2017-05" db="EMBL/GenBank/DDBJ databases">
        <title>The draft genome of the hyperthermophilic archaeon 'Pyrodictium delaneyi strain Hulk', an iron and nitrate reducer, reveals the capacity for sulfate reduction.</title>
        <authorList>
            <person name="Demey L.M."/>
            <person name="Miller C."/>
            <person name="Manzella M."/>
            <person name="Reguera G."/>
            <person name="Kashefi K."/>
        </authorList>
    </citation>
    <scope>NUCLEOTIDE SEQUENCE [LARGE SCALE GENOMIC DNA]</scope>
    <source>
        <strain evidence="5 7">Hulk</strain>
    </source>
</reference>
<dbReference type="Gene3D" id="2.20.25.110">
    <property type="entry name" value="S-adenosyl-L-methionine-dependent methyltransferases"/>
    <property type="match status" value="1"/>
</dbReference>
<dbReference type="PANTHER" id="PTHR43861">
    <property type="entry name" value="TRANS-ACONITATE 2-METHYLTRANSFERASE-RELATED"/>
    <property type="match status" value="1"/>
</dbReference>
<dbReference type="InterPro" id="IPR041698">
    <property type="entry name" value="Methyltransf_25"/>
</dbReference>
<organism evidence="4 6">
    <name type="scientific">Pyrodictium delaneyi</name>
    <dbReference type="NCBI Taxonomy" id="1273541"/>
    <lineage>
        <taxon>Archaea</taxon>
        <taxon>Thermoproteota</taxon>
        <taxon>Thermoprotei</taxon>
        <taxon>Desulfurococcales</taxon>
        <taxon>Pyrodictiaceae</taxon>
        <taxon>Pyrodictium</taxon>
    </lineage>
</organism>
<evidence type="ECO:0000313" key="5">
    <source>
        <dbReference type="EMBL" id="OWJ55557.1"/>
    </source>
</evidence>
<gene>
    <name evidence="5" type="ORF">Pdsh_01850</name>
    <name evidence="4" type="ORF">Pyrde_0759</name>
</gene>
<proteinExistence type="predicted"/>
<dbReference type="KEGG" id="pdl:Pyrde_0759"/>
<dbReference type="RefSeq" id="WP_055408374.1">
    <property type="nucleotide sequence ID" value="NZ_CP013011.1"/>
</dbReference>
<dbReference type="Proteomes" id="UP000196694">
    <property type="component" value="Unassembled WGS sequence"/>
</dbReference>
<protein>
    <submittedName>
        <fullName evidence="4 5">Methyltransferase</fullName>
    </submittedName>
</protein>
<dbReference type="EMBL" id="NCQP01000001">
    <property type="protein sequence ID" value="OWJ55557.1"/>
    <property type="molecule type" value="Genomic_DNA"/>
</dbReference>
<dbReference type="PATRIC" id="fig|1273541.4.peg.820"/>
<dbReference type="STRING" id="1273541.Pyrde_0759"/>
<dbReference type="Proteomes" id="UP000058613">
    <property type="component" value="Chromosome"/>
</dbReference>
<dbReference type="OrthoDB" id="1018at2157"/>
<keyword evidence="1 4" id="KW-0489">Methyltransferase</keyword>
<evidence type="ECO:0000313" key="6">
    <source>
        <dbReference type="Proteomes" id="UP000058613"/>
    </source>
</evidence>
<dbReference type="GO" id="GO:0032259">
    <property type="term" value="P:methylation"/>
    <property type="evidence" value="ECO:0007669"/>
    <property type="project" value="UniProtKB-KW"/>
</dbReference>
<dbReference type="AlphaFoldDB" id="A0A0N7JD00"/>
<dbReference type="GeneID" id="26099098"/>
<evidence type="ECO:0000313" key="7">
    <source>
        <dbReference type="Proteomes" id="UP000196694"/>
    </source>
</evidence>
<dbReference type="Gene3D" id="3.40.50.150">
    <property type="entry name" value="Vaccinia Virus protein VP39"/>
    <property type="match status" value="1"/>
</dbReference>
<evidence type="ECO:0000256" key="2">
    <source>
        <dbReference type="ARBA" id="ARBA00022679"/>
    </source>
</evidence>
<dbReference type="PANTHER" id="PTHR43861:SF1">
    <property type="entry name" value="TRANS-ACONITATE 2-METHYLTRANSFERASE"/>
    <property type="match status" value="1"/>
</dbReference>
<accession>A0A0N7JD00</accession>
<evidence type="ECO:0000313" key="4">
    <source>
        <dbReference type="EMBL" id="ALL00809.1"/>
    </source>
</evidence>
<feature type="domain" description="Methyltransferase" evidence="3">
    <location>
        <begin position="48"/>
        <end position="144"/>
    </location>
</feature>